<evidence type="ECO:0000313" key="2">
    <source>
        <dbReference type="EMBL" id="GBE81748.1"/>
    </source>
</evidence>
<evidence type="ECO:0000256" key="1">
    <source>
        <dbReference type="SAM" id="MobiDB-lite"/>
    </source>
</evidence>
<name>A0A401GHW6_9APHY</name>
<dbReference type="GeneID" id="38778665"/>
<gene>
    <name evidence="2" type="ORF">SCP_0401200</name>
</gene>
<dbReference type="AlphaFoldDB" id="A0A401GHW6"/>
<comment type="caution">
    <text evidence="2">The sequence shown here is derived from an EMBL/GenBank/DDBJ whole genome shotgun (WGS) entry which is preliminary data.</text>
</comment>
<evidence type="ECO:0000313" key="3">
    <source>
        <dbReference type="Proteomes" id="UP000287166"/>
    </source>
</evidence>
<dbReference type="Proteomes" id="UP000287166">
    <property type="component" value="Unassembled WGS sequence"/>
</dbReference>
<organism evidence="2 3">
    <name type="scientific">Sparassis crispa</name>
    <dbReference type="NCBI Taxonomy" id="139825"/>
    <lineage>
        <taxon>Eukaryota</taxon>
        <taxon>Fungi</taxon>
        <taxon>Dikarya</taxon>
        <taxon>Basidiomycota</taxon>
        <taxon>Agaricomycotina</taxon>
        <taxon>Agaricomycetes</taxon>
        <taxon>Polyporales</taxon>
        <taxon>Sparassidaceae</taxon>
        <taxon>Sparassis</taxon>
    </lineage>
</organism>
<dbReference type="EMBL" id="BFAD01000004">
    <property type="protein sequence ID" value="GBE81748.1"/>
    <property type="molecule type" value="Genomic_DNA"/>
</dbReference>
<dbReference type="InParanoid" id="A0A401GHW6"/>
<proteinExistence type="predicted"/>
<keyword evidence="3" id="KW-1185">Reference proteome</keyword>
<dbReference type="RefSeq" id="XP_027612661.1">
    <property type="nucleotide sequence ID" value="XM_027756860.1"/>
</dbReference>
<accession>A0A401GHW6</accession>
<sequence length="60" mass="6375">MQLEGLPSGAATGAVPDWSNPHIARGVDDTGSCTPNALNTLLDSEAMRSKYLVYINTLQL</sequence>
<protein>
    <submittedName>
        <fullName evidence="2">Uncharacterized protein</fullName>
    </submittedName>
</protein>
<reference evidence="2 3" key="1">
    <citation type="journal article" date="2018" name="Sci. Rep.">
        <title>Genome sequence of the cauliflower mushroom Sparassis crispa (Hanabiratake) and its association with beneficial usage.</title>
        <authorList>
            <person name="Kiyama R."/>
            <person name="Furutani Y."/>
            <person name="Kawaguchi K."/>
            <person name="Nakanishi T."/>
        </authorList>
    </citation>
    <scope>NUCLEOTIDE SEQUENCE [LARGE SCALE GENOMIC DNA]</scope>
</reference>
<feature type="region of interest" description="Disordered" evidence="1">
    <location>
        <begin position="1"/>
        <end position="30"/>
    </location>
</feature>